<name>A0ABT3CPK4_9BACT</name>
<dbReference type="InterPro" id="IPR016161">
    <property type="entry name" value="Ald_DH/histidinol_DH"/>
</dbReference>
<feature type="domain" description="Aldehyde dehydrogenase" evidence="2">
    <location>
        <begin position="10"/>
        <end position="455"/>
    </location>
</feature>
<dbReference type="InterPro" id="IPR047110">
    <property type="entry name" value="GABD/Sad-like"/>
</dbReference>
<dbReference type="InterPro" id="IPR016160">
    <property type="entry name" value="Ald_DH_CS_CYS"/>
</dbReference>
<evidence type="ECO:0000256" key="1">
    <source>
        <dbReference type="ARBA" id="ARBA00023002"/>
    </source>
</evidence>
<dbReference type="InterPro" id="IPR016163">
    <property type="entry name" value="Ald_DH_C"/>
</dbReference>
<dbReference type="Gene3D" id="3.40.605.10">
    <property type="entry name" value="Aldehyde Dehydrogenase, Chain A, domain 1"/>
    <property type="match status" value="1"/>
</dbReference>
<dbReference type="Pfam" id="PF00171">
    <property type="entry name" value="Aldedh"/>
    <property type="match status" value="1"/>
</dbReference>
<keyword evidence="1" id="KW-0560">Oxidoreductase</keyword>
<dbReference type="PROSITE" id="PS00070">
    <property type="entry name" value="ALDEHYDE_DEHYDR_CYS"/>
    <property type="match status" value="1"/>
</dbReference>
<sequence>MAELKISDGYQCISPGDGQEKAFYPYFTDQDLTRALEEVAEGYQFLSKTSIQERKDMLYSIAAKIEERAGKLAKLVTEEMGKPITQSKAEIQKCADMARYHADQGEEWLKKEVVDTPQLTYEIHQEPLGPVLFISTWNNPFLQATLAIVPQLIIGNSVLAKPAPNAPRCILEMEKIVEELKLPAKIFVPVLTTIPQTEEILKNTDIKGVTFIGSTKAGRRVGSLAGESFKAAVIDAGGSDPMVVLQDADLEEAAKGAVGARFGNTGQSCVAAKRIIVHEAVYDDFMAAFILETKKLKVGDPMDEATTVGPLATHQARDLVKGQIEQSLSQGAELIYGGKVLEGSGAFIEPTILSNVNCDMLPSKEEVFGPVAAVYKVKSLKEAVDYANDTPYGLGASVYTKTPEKIVPLLETGNVAVNTKVATNFPVPFGGIKASGYGVYFGREGVTTFTNSKVVNIPK</sequence>
<gene>
    <name evidence="3" type="ORF">N7U62_03215</name>
</gene>
<dbReference type="EMBL" id="JAOYOD010000001">
    <property type="protein sequence ID" value="MCV9385653.1"/>
    <property type="molecule type" value="Genomic_DNA"/>
</dbReference>
<evidence type="ECO:0000313" key="3">
    <source>
        <dbReference type="EMBL" id="MCV9385653.1"/>
    </source>
</evidence>
<dbReference type="PANTHER" id="PTHR43217:SF1">
    <property type="entry name" value="SUCCINATE SEMIALDEHYDE DEHYDROGENASE [NAD(P)+] SAD"/>
    <property type="match status" value="1"/>
</dbReference>
<protein>
    <submittedName>
        <fullName evidence="3">Aldehyde dehydrogenase family protein</fullName>
    </submittedName>
</protein>
<dbReference type="InterPro" id="IPR016162">
    <property type="entry name" value="Ald_DH_N"/>
</dbReference>
<proteinExistence type="predicted"/>
<dbReference type="Proteomes" id="UP001300692">
    <property type="component" value="Unassembled WGS sequence"/>
</dbReference>
<dbReference type="RefSeq" id="WP_264136438.1">
    <property type="nucleotide sequence ID" value="NZ_JAOYOD010000001.1"/>
</dbReference>
<accession>A0ABT3CPK4</accession>
<evidence type="ECO:0000259" key="2">
    <source>
        <dbReference type="Pfam" id="PF00171"/>
    </source>
</evidence>
<dbReference type="Gene3D" id="3.40.309.10">
    <property type="entry name" value="Aldehyde Dehydrogenase, Chain A, domain 2"/>
    <property type="match status" value="1"/>
</dbReference>
<dbReference type="PANTHER" id="PTHR43217">
    <property type="entry name" value="SUCCINATE SEMIALDEHYDE DEHYDROGENASE [NAD(P)+] SAD"/>
    <property type="match status" value="1"/>
</dbReference>
<comment type="caution">
    <text evidence="3">The sequence shown here is derived from an EMBL/GenBank/DDBJ whole genome shotgun (WGS) entry which is preliminary data.</text>
</comment>
<evidence type="ECO:0000313" key="4">
    <source>
        <dbReference type="Proteomes" id="UP001300692"/>
    </source>
</evidence>
<dbReference type="InterPro" id="IPR015590">
    <property type="entry name" value="Aldehyde_DH_dom"/>
</dbReference>
<dbReference type="SUPFAM" id="SSF53720">
    <property type="entry name" value="ALDH-like"/>
    <property type="match status" value="1"/>
</dbReference>
<keyword evidence="4" id="KW-1185">Reference proteome</keyword>
<organism evidence="3 4">
    <name type="scientific">Reichenbachiella ulvae</name>
    <dbReference type="NCBI Taxonomy" id="2980104"/>
    <lineage>
        <taxon>Bacteria</taxon>
        <taxon>Pseudomonadati</taxon>
        <taxon>Bacteroidota</taxon>
        <taxon>Cytophagia</taxon>
        <taxon>Cytophagales</taxon>
        <taxon>Reichenbachiellaceae</taxon>
        <taxon>Reichenbachiella</taxon>
    </lineage>
</organism>
<reference evidence="3 4" key="1">
    <citation type="submission" date="2022-10" db="EMBL/GenBank/DDBJ databases">
        <title>Comparative genomics and taxonomic characterization of three novel marine species of genus Reichenbachiella exhibiting antioxidant and polysaccharide degradation activities.</title>
        <authorList>
            <person name="Muhammad N."/>
            <person name="Lee Y.-J."/>
            <person name="Ko J."/>
            <person name="Kim S.-G."/>
        </authorList>
    </citation>
    <scope>NUCLEOTIDE SEQUENCE [LARGE SCALE GENOMIC DNA]</scope>
    <source>
        <strain evidence="3 4">ABR2-5</strain>
    </source>
</reference>